<dbReference type="PROSITE" id="PS50181">
    <property type="entry name" value="FBOX"/>
    <property type="match status" value="1"/>
</dbReference>
<dbReference type="SMART" id="SM00256">
    <property type="entry name" value="FBOX"/>
    <property type="match status" value="1"/>
</dbReference>
<dbReference type="InterPro" id="IPR032675">
    <property type="entry name" value="LRR_dom_sf"/>
</dbReference>
<sequence>MSYDEADRMSTLPDELLLHILSFLGTKEAVQMSLVSKRWMHLWAFVPCLNFDIEEFGFMDEPVTFNNLVGLINYMRDSSVIQAKFLIFVEMVLSRHKSCSLNTFQIRYPWMPEYDRCSDLVRTGVRCALRSNARGFSLEALIPSVESCAPIFTSQSIEEMCLKISTREGGDFNAEIIPEVVNLPSIRVLQLKKSMKPTQLDETSITRLLSGCPVLEELFLEYCVGKFSSIFRQKLKILSLYDCCMELPHGGIVMWKFYRAIIKPNIPSTVESTFIVDFLPNVLLHFIWSSLDGAAMDSASSFIHHFIQNLNFGNCNDLLCGLCSVTMLELCSRDLKSDFHQDHGVLETVLPRLGEFHNLRNFSLSGWCTPCNFNQVASFLQKAPNLENLTLCDCGRHCQMADPETYYHIIWVELSRCSKLKRVEIKILTDHIEAQRFEEAWVSGRTELENVEVVLSEYNAPVM</sequence>
<dbReference type="PANTHER" id="PTHR34223:SF83">
    <property type="entry name" value="F-BOX DOMAIN-CONTAINING PROTEIN"/>
    <property type="match status" value="1"/>
</dbReference>
<dbReference type="SUPFAM" id="SSF81383">
    <property type="entry name" value="F-box domain"/>
    <property type="match status" value="1"/>
</dbReference>
<name>A0AAV8E0E9_9POAL</name>
<dbReference type="InterPro" id="IPR036047">
    <property type="entry name" value="F-box-like_dom_sf"/>
</dbReference>
<feature type="domain" description="F-box" evidence="1">
    <location>
        <begin position="6"/>
        <end position="42"/>
    </location>
</feature>
<dbReference type="Gene3D" id="1.20.1280.50">
    <property type="match status" value="1"/>
</dbReference>
<proteinExistence type="predicted"/>
<dbReference type="InterPro" id="IPR053197">
    <property type="entry name" value="F-box_SCFL_complex_component"/>
</dbReference>
<protein>
    <submittedName>
        <fullName evidence="2">F-box/RNI-like superfamily protein</fullName>
    </submittedName>
</protein>
<comment type="caution">
    <text evidence="2">The sequence shown here is derived from an EMBL/GenBank/DDBJ whole genome shotgun (WGS) entry which is preliminary data.</text>
</comment>
<dbReference type="CDD" id="cd22160">
    <property type="entry name" value="F-box_AtFBL13-like"/>
    <property type="match status" value="1"/>
</dbReference>
<evidence type="ECO:0000259" key="1">
    <source>
        <dbReference type="PROSITE" id="PS50181"/>
    </source>
</evidence>
<dbReference type="AlphaFoldDB" id="A0AAV8E0E9"/>
<dbReference type="Pfam" id="PF00646">
    <property type="entry name" value="F-box"/>
    <property type="match status" value="1"/>
</dbReference>
<dbReference type="InterPro" id="IPR001810">
    <property type="entry name" value="F-box_dom"/>
</dbReference>
<dbReference type="Proteomes" id="UP001140206">
    <property type="component" value="Chromosome 3"/>
</dbReference>
<dbReference type="Gene3D" id="3.80.10.10">
    <property type="entry name" value="Ribonuclease Inhibitor"/>
    <property type="match status" value="1"/>
</dbReference>
<evidence type="ECO:0000313" key="3">
    <source>
        <dbReference type="Proteomes" id="UP001140206"/>
    </source>
</evidence>
<dbReference type="InterPro" id="IPR053781">
    <property type="entry name" value="F-box_AtFBL13-like"/>
</dbReference>
<accession>A0AAV8E0E9</accession>
<organism evidence="2 3">
    <name type="scientific">Rhynchospora pubera</name>
    <dbReference type="NCBI Taxonomy" id="906938"/>
    <lineage>
        <taxon>Eukaryota</taxon>
        <taxon>Viridiplantae</taxon>
        <taxon>Streptophyta</taxon>
        <taxon>Embryophyta</taxon>
        <taxon>Tracheophyta</taxon>
        <taxon>Spermatophyta</taxon>
        <taxon>Magnoliopsida</taxon>
        <taxon>Liliopsida</taxon>
        <taxon>Poales</taxon>
        <taxon>Cyperaceae</taxon>
        <taxon>Cyperoideae</taxon>
        <taxon>Rhynchosporeae</taxon>
        <taxon>Rhynchospora</taxon>
    </lineage>
</organism>
<keyword evidence="3" id="KW-1185">Reference proteome</keyword>
<dbReference type="SUPFAM" id="SSF52047">
    <property type="entry name" value="RNI-like"/>
    <property type="match status" value="1"/>
</dbReference>
<evidence type="ECO:0000313" key="2">
    <source>
        <dbReference type="EMBL" id="KAJ4774965.1"/>
    </source>
</evidence>
<dbReference type="PANTHER" id="PTHR34223">
    <property type="entry name" value="OS11G0201299 PROTEIN"/>
    <property type="match status" value="1"/>
</dbReference>
<gene>
    <name evidence="2" type="ORF">LUZ62_059222</name>
</gene>
<reference evidence="2" key="1">
    <citation type="submission" date="2022-08" db="EMBL/GenBank/DDBJ databases">
        <authorList>
            <person name="Marques A."/>
        </authorList>
    </citation>
    <scope>NUCLEOTIDE SEQUENCE</scope>
    <source>
        <strain evidence="2">RhyPub2mFocal</strain>
        <tissue evidence="2">Leaves</tissue>
    </source>
</reference>
<dbReference type="EMBL" id="JAMFTS010000003">
    <property type="protein sequence ID" value="KAJ4774965.1"/>
    <property type="molecule type" value="Genomic_DNA"/>
</dbReference>